<evidence type="ECO:0000313" key="3">
    <source>
        <dbReference type="Proteomes" id="UP000006039"/>
    </source>
</evidence>
<dbReference type="Gene3D" id="3.90.550.10">
    <property type="entry name" value="Spore Coat Polysaccharide Biosynthesis Protein SpsA, Chain A"/>
    <property type="match status" value="1"/>
</dbReference>
<dbReference type="Proteomes" id="UP000006039">
    <property type="component" value="Unassembled WGS sequence"/>
</dbReference>
<name>J3P8Z0_GAET3</name>
<sequence length="60" mass="7336">MRGCHRALWRDGEVKILHYILLDKPWKSRQFDEEAAVLSLHGIWWRVWDEVEREWTTASE</sequence>
<accession>J3P8Z0</accession>
<proteinExistence type="predicted"/>
<dbReference type="EMBL" id="GL385399">
    <property type="protein sequence ID" value="EJT73125.1"/>
    <property type="molecule type" value="Genomic_DNA"/>
</dbReference>
<dbReference type="AlphaFoldDB" id="J3P8Z0"/>
<organism evidence="1">
    <name type="scientific">Gaeumannomyces tritici (strain R3-111a-1)</name>
    <name type="common">Wheat and barley take-all root rot fungus</name>
    <name type="synonym">Gaeumannomyces graminis var. tritici</name>
    <dbReference type="NCBI Taxonomy" id="644352"/>
    <lineage>
        <taxon>Eukaryota</taxon>
        <taxon>Fungi</taxon>
        <taxon>Dikarya</taxon>
        <taxon>Ascomycota</taxon>
        <taxon>Pezizomycotina</taxon>
        <taxon>Sordariomycetes</taxon>
        <taxon>Sordariomycetidae</taxon>
        <taxon>Magnaporthales</taxon>
        <taxon>Magnaporthaceae</taxon>
        <taxon>Gaeumannomyces</taxon>
    </lineage>
</organism>
<dbReference type="EnsemblFungi" id="EJT73125">
    <property type="protein sequence ID" value="EJT73125"/>
    <property type="gene ID" value="GGTG_09974"/>
</dbReference>
<dbReference type="OrthoDB" id="2014201at2759"/>
<gene>
    <name evidence="2" type="primary">20350432</name>
    <name evidence="1" type="ORF">GGTG_09974</name>
</gene>
<dbReference type="InterPro" id="IPR029044">
    <property type="entry name" value="Nucleotide-diphossugar_trans"/>
</dbReference>
<dbReference type="VEuPathDB" id="FungiDB:GGTG_09974"/>
<evidence type="ECO:0000313" key="2">
    <source>
        <dbReference type="EnsemblFungi" id="EJT73125"/>
    </source>
</evidence>
<dbReference type="HOGENOM" id="CLU_2941888_0_0_1"/>
<keyword evidence="3" id="KW-1185">Reference proteome</keyword>
<reference evidence="2" key="4">
    <citation type="journal article" date="2015" name="G3 (Bethesda)">
        <title>Genome sequences of three phytopathogenic species of the Magnaporthaceae family of fungi.</title>
        <authorList>
            <person name="Okagaki L.H."/>
            <person name="Nunes C.C."/>
            <person name="Sailsbery J."/>
            <person name="Clay B."/>
            <person name="Brown D."/>
            <person name="John T."/>
            <person name="Oh Y."/>
            <person name="Young N."/>
            <person name="Fitzgerald M."/>
            <person name="Haas B.J."/>
            <person name="Zeng Q."/>
            <person name="Young S."/>
            <person name="Adiconis X."/>
            <person name="Fan L."/>
            <person name="Levin J.Z."/>
            <person name="Mitchell T.K."/>
            <person name="Okubara P.A."/>
            <person name="Farman M.L."/>
            <person name="Kohn L.M."/>
            <person name="Birren B."/>
            <person name="Ma L.-J."/>
            <person name="Dean R.A."/>
        </authorList>
    </citation>
    <scope>NUCLEOTIDE SEQUENCE</scope>
    <source>
        <strain evidence="2">R3-111a-1</strain>
    </source>
</reference>
<protein>
    <submittedName>
        <fullName evidence="1 2">Uncharacterized protein</fullName>
    </submittedName>
</protein>
<evidence type="ECO:0000313" key="1">
    <source>
        <dbReference type="EMBL" id="EJT73125.1"/>
    </source>
</evidence>
<reference evidence="2" key="5">
    <citation type="submission" date="2018-04" db="UniProtKB">
        <authorList>
            <consortium name="EnsemblFungi"/>
        </authorList>
    </citation>
    <scope>IDENTIFICATION</scope>
    <source>
        <strain evidence="2">R3-111a-1</strain>
    </source>
</reference>
<reference evidence="1" key="3">
    <citation type="submission" date="2010-09" db="EMBL/GenBank/DDBJ databases">
        <title>Annotation of Gaeumannomyces graminis var. tritici R3-111a-1.</title>
        <authorList>
            <consortium name="The Broad Institute Genome Sequencing Platform"/>
            <person name="Ma L.-J."/>
            <person name="Dead R."/>
            <person name="Young S.K."/>
            <person name="Zeng Q."/>
            <person name="Gargeya S."/>
            <person name="Fitzgerald M."/>
            <person name="Haas B."/>
            <person name="Abouelleil A."/>
            <person name="Alvarado L."/>
            <person name="Arachchi H.M."/>
            <person name="Berlin A."/>
            <person name="Brown A."/>
            <person name="Chapman S.B."/>
            <person name="Chen Z."/>
            <person name="Dunbar C."/>
            <person name="Freedman E."/>
            <person name="Gearin G."/>
            <person name="Gellesch M."/>
            <person name="Goldberg J."/>
            <person name="Griggs A."/>
            <person name="Gujja S."/>
            <person name="Heiman D."/>
            <person name="Howarth C."/>
            <person name="Larson L."/>
            <person name="Lui A."/>
            <person name="MacDonald P.J.P."/>
            <person name="Mehta T."/>
            <person name="Montmayeur A."/>
            <person name="Murphy C."/>
            <person name="Neiman D."/>
            <person name="Pearson M."/>
            <person name="Priest M."/>
            <person name="Roberts A."/>
            <person name="Saif S."/>
            <person name="Shea T."/>
            <person name="Shenoy N."/>
            <person name="Sisk P."/>
            <person name="Stolte C."/>
            <person name="Sykes S."/>
            <person name="Yandava C."/>
            <person name="Wortman J."/>
            <person name="Nusbaum C."/>
            <person name="Birren B."/>
        </authorList>
    </citation>
    <scope>NUCLEOTIDE SEQUENCE</scope>
    <source>
        <strain evidence="1">R3-111a-1</strain>
    </source>
</reference>
<reference evidence="3" key="1">
    <citation type="submission" date="2010-07" db="EMBL/GenBank/DDBJ databases">
        <title>The genome sequence of Gaeumannomyces graminis var. tritici strain R3-111a-1.</title>
        <authorList>
            <consortium name="The Broad Institute Genome Sequencing Platform"/>
            <person name="Ma L.-J."/>
            <person name="Dead R."/>
            <person name="Young S."/>
            <person name="Zeng Q."/>
            <person name="Koehrsen M."/>
            <person name="Alvarado L."/>
            <person name="Berlin A."/>
            <person name="Chapman S.B."/>
            <person name="Chen Z."/>
            <person name="Freedman E."/>
            <person name="Gellesch M."/>
            <person name="Goldberg J."/>
            <person name="Griggs A."/>
            <person name="Gujja S."/>
            <person name="Heilman E.R."/>
            <person name="Heiman D."/>
            <person name="Hepburn T."/>
            <person name="Howarth C."/>
            <person name="Jen D."/>
            <person name="Larson L."/>
            <person name="Mehta T."/>
            <person name="Neiman D."/>
            <person name="Pearson M."/>
            <person name="Roberts A."/>
            <person name="Saif S."/>
            <person name="Shea T."/>
            <person name="Shenoy N."/>
            <person name="Sisk P."/>
            <person name="Stolte C."/>
            <person name="Sykes S."/>
            <person name="Walk T."/>
            <person name="White J."/>
            <person name="Yandava C."/>
            <person name="Haas B."/>
            <person name="Nusbaum C."/>
            <person name="Birren B."/>
        </authorList>
    </citation>
    <scope>NUCLEOTIDE SEQUENCE [LARGE SCALE GENOMIC DNA]</scope>
    <source>
        <strain evidence="3">R3-111a-1</strain>
    </source>
</reference>
<dbReference type="GeneID" id="20350432"/>
<dbReference type="RefSeq" id="XP_009226099.1">
    <property type="nucleotide sequence ID" value="XM_009227835.1"/>
</dbReference>
<dbReference type="STRING" id="644352.J3P8Z0"/>
<reference evidence="1" key="2">
    <citation type="submission" date="2010-07" db="EMBL/GenBank/DDBJ databases">
        <authorList>
            <consortium name="The Broad Institute Genome Sequencing Platform"/>
            <consortium name="Broad Institute Genome Sequencing Center for Infectious Disease"/>
            <person name="Ma L.-J."/>
            <person name="Dead R."/>
            <person name="Young S."/>
            <person name="Zeng Q."/>
            <person name="Koehrsen M."/>
            <person name="Alvarado L."/>
            <person name="Berlin A."/>
            <person name="Chapman S.B."/>
            <person name="Chen Z."/>
            <person name="Freedman E."/>
            <person name="Gellesch M."/>
            <person name="Goldberg J."/>
            <person name="Griggs A."/>
            <person name="Gujja S."/>
            <person name="Heilman E.R."/>
            <person name="Heiman D."/>
            <person name="Hepburn T."/>
            <person name="Howarth C."/>
            <person name="Jen D."/>
            <person name="Larson L."/>
            <person name="Mehta T."/>
            <person name="Neiman D."/>
            <person name="Pearson M."/>
            <person name="Roberts A."/>
            <person name="Saif S."/>
            <person name="Shea T."/>
            <person name="Shenoy N."/>
            <person name="Sisk P."/>
            <person name="Stolte C."/>
            <person name="Sykes S."/>
            <person name="Walk T."/>
            <person name="White J."/>
            <person name="Yandava C."/>
            <person name="Haas B."/>
            <person name="Nusbaum C."/>
            <person name="Birren B."/>
        </authorList>
    </citation>
    <scope>NUCLEOTIDE SEQUENCE</scope>
    <source>
        <strain evidence="1">R3-111a-1</strain>
    </source>
</reference>